<protein>
    <submittedName>
        <fullName evidence="9">Redox-sensitive transcriptional activator SoxR</fullName>
    </submittedName>
</protein>
<dbReference type="PRINTS" id="PR00040">
    <property type="entry name" value="HTHMERR"/>
</dbReference>
<dbReference type="SUPFAM" id="SSF46955">
    <property type="entry name" value="Putative DNA-binding domain"/>
    <property type="match status" value="1"/>
</dbReference>
<dbReference type="OrthoDB" id="9802944at2"/>
<evidence type="ECO:0000256" key="6">
    <source>
        <dbReference type="ARBA" id="ARBA00023125"/>
    </source>
</evidence>
<dbReference type="PROSITE" id="PS50937">
    <property type="entry name" value="HTH_MERR_2"/>
    <property type="match status" value="1"/>
</dbReference>
<evidence type="ECO:0000256" key="5">
    <source>
        <dbReference type="ARBA" id="ARBA00023015"/>
    </source>
</evidence>
<keyword evidence="3" id="KW-0408">Iron</keyword>
<dbReference type="CDD" id="cd01110">
    <property type="entry name" value="HTH_SoxR"/>
    <property type="match status" value="1"/>
</dbReference>
<accession>A0A127PK61</accession>
<keyword evidence="6" id="KW-0238">DNA-binding</keyword>
<dbReference type="Pfam" id="PF00376">
    <property type="entry name" value="MerR"/>
    <property type="match status" value="1"/>
</dbReference>
<gene>
    <name evidence="9" type="primary">soxR</name>
    <name evidence="9" type="ORF">CAter282_0192</name>
</gene>
<organism evidence="9 10">
    <name type="scientific">Collimonas arenae</name>
    <dbReference type="NCBI Taxonomy" id="279058"/>
    <lineage>
        <taxon>Bacteria</taxon>
        <taxon>Pseudomonadati</taxon>
        <taxon>Pseudomonadota</taxon>
        <taxon>Betaproteobacteria</taxon>
        <taxon>Burkholderiales</taxon>
        <taxon>Oxalobacteraceae</taxon>
        <taxon>Collimonas</taxon>
    </lineage>
</organism>
<dbReference type="AlphaFoldDB" id="A0A127PK61"/>
<dbReference type="PROSITE" id="PS00552">
    <property type="entry name" value="HTH_MERR_1"/>
    <property type="match status" value="1"/>
</dbReference>
<keyword evidence="7" id="KW-0804">Transcription</keyword>
<evidence type="ECO:0000256" key="1">
    <source>
        <dbReference type="ARBA" id="ARBA00022714"/>
    </source>
</evidence>
<dbReference type="Gene3D" id="1.10.1660.10">
    <property type="match status" value="1"/>
</dbReference>
<evidence type="ECO:0000256" key="4">
    <source>
        <dbReference type="ARBA" id="ARBA00023014"/>
    </source>
</evidence>
<dbReference type="EMBL" id="CP013235">
    <property type="protein sequence ID" value="AMP08016.1"/>
    <property type="molecule type" value="Genomic_DNA"/>
</dbReference>
<dbReference type="SMART" id="SM00422">
    <property type="entry name" value="HTH_MERR"/>
    <property type="match status" value="1"/>
</dbReference>
<evidence type="ECO:0000256" key="2">
    <source>
        <dbReference type="ARBA" id="ARBA00022723"/>
    </source>
</evidence>
<dbReference type="GO" id="GO:0051537">
    <property type="term" value="F:2 iron, 2 sulfur cluster binding"/>
    <property type="evidence" value="ECO:0007669"/>
    <property type="project" value="UniProtKB-KW"/>
</dbReference>
<keyword evidence="1" id="KW-0001">2Fe-2S</keyword>
<keyword evidence="5" id="KW-0805">Transcription regulation</keyword>
<dbReference type="InterPro" id="IPR010211">
    <property type="entry name" value="Redox-sen_tscrpt-act_SoxR"/>
</dbReference>
<sequence length="161" mass="18010">MSDKMITIGELAKRSGVAASALRFYEDAGLLHSTRTTGRQRQFSRDVLRRVGFIRVAQSIGLRLEEIRAALSTLPENRTPTKQDWERLSRSWRPLLQQRIDALTALRDQLSSCIGCGCLSLQKCALYNPEDIAQTRGNGPRYLLGNSAEELMAGRSLNESD</sequence>
<dbReference type="GO" id="GO:0003700">
    <property type="term" value="F:DNA-binding transcription factor activity"/>
    <property type="evidence" value="ECO:0007669"/>
    <property type="project" value="InterPro"/>
</dbReference>
<evidence type="ECO:0000259" key="8">
    <source>
        <dbReference type="PROSITE" id="PS50937"/>
    </source>
</evidence>
<evidence type="ECO:0000256" key="7">
    <source>
        <dbReference type="ARBA" id="ARBA00023163"/>
    </source>
</evidence>
<feature type="domain" description="HTH merR-type" evidence="8">
    <location>
        <begin position="5"/>
        <end position="73"/>
    </location>
</feature>
<dbReference type="GO" id="GO:0003677">
    <property type="term" value="F:DNA binding"/>
    <property type="evidence" value="ECO:0007669"/>
    <property type="project" value="UniProtKB-KW"/>
</dbReference>
<keyword evidence="4" id="KW-0411">Iron-sulfur</keyword>
<dbReference type="PANTHER" id="PTHR30204:SF0">
    <property type="entry name" value="REDOX-SENSITIVE TRANSCRIPTIONAL ACTIVATOR SOXR"/>
    <property type="match status" value="1"/>
</dbReference>
<evidence type="ECO:0000256" key="3">
    <source>
        <dbReference type="ARBA" id="ARBA00023004"/>
    </source>
</evidence>
<dbReference type="InterPro" id="IPR000551">
    <property type="entry name" value="MerR-type_HTH_dom"/>
</dbReference>
<name>A0A127PK61_9BURK</name>
<keyword evidence="2" id="KW-0479">Metal-binding</keyword>
<evidence type="ECO:0000313" key="10">
    <source>
        <dbReference type="Proteomes" id="UP000071778"/>
    </source>
</evidence>
<dbReference type="RefSeq" id="WP_082797742.1">
    <property type="nucleotide sequence ID" value="NZ_CP013233.1"/>
</dbReference>
<proteinExistence type="predicted"/>
<dbReference type="Pfam" id="PF09278">
    <property type="entry name" value="MerR-DNA-bind"/>
    <property type="match status" value="1"/>
</dbReference>
<dbReference type="GO" id="GO:0046872">
    <property type="term" value="F:metal ion binding"/>
    <property type="evidence" value="ECO:0007669"/>
    <property type="project" value="UniProtKB-KW"/>
</dbReference>
<dbReference type="InterPro" id="IPR015358">
    <property type="entry name" value="Tscrpt_reg_MerR_DNA-bd"/>
</dbReference>
<dbReference type="GO" id="GO:0006979">
    <property type="term" value="P:response to oxidative stress"/>
    <property type="evidence" value="ECO:0007669"/>
    <property type="project" value="InterPro"/>
</dbReference>
<keyword evidence="10" id="KW-1185">Reference proteome</keyword>
<dbReference type="NCBIfam" id="TIGR01950">
    <property type="entry name" value="SoxR"/>
    <property type="match status" value="1"/>
</dbReference>
<dbReference type="InterPro" id="IPR009061">
    <property type="entry name" value="DNA-bd_dom_put_sf"/>
</dbReference>
<reference evidence="9 10" key="1">
    <citation type="submission" date="2015-11" db="EMBL/GenBank/DDBJ databases">
        <title>Exploring the genomic traits of fungus-feeding bacterial genus Collimonas.</title>
        <authorList>
            <person name="Song C."/>
            <person name="Schmidt R."/>
            <person name="de Jager V."/>
            <person name="Krzyzanowska D."/>
            <person name="Jongedijk E."/>
            <person name="Cankar K."/>
            <person name="Beekwilder J."/>
            <person name="van Veen A."/>
            <person name="de Boer W."/>
            <person name="van Veen J.A."/>
            <person name="Garbeva P."/>
        </authorList>
    </citation>
    <scope>NUCLEOTIDE SEQUENCE [LARGE SCALE GENOMIC DNA]</scope>
    <source>
        <strain evidence="9 10">Ter282</strain>
    </source>
</reference>
<dbReference type="PANTHER" id="PTHR30204">
    <property type="entry name" value="REDOX-CYCLING DRUG-SENSING TRANSCRIPTIONAL ACTIVATOR SOXR"/>
    <property type="match status" value="1"/>
</dbReference>
<evidence type="ECO:0000313" key="9">
    <source>
        <dbReference type="EMBL" id="AMP08016.1"/>
    </source>
</evidence>
<dbReference type="PATRIC" id="fig|279058.17.peg.212"/>
<dbReference type="Proteomes" id="UP000071778">
    <property type="component" value="Chromosome"/>
</dbReference>
<dbReference type="InterPro" id="IPR047057">
    <property type="entry name" value="MerR_fam"/>
</dbReference>